<feature type="transmembrane region" description="Helical" evidence="1">
    <location>
        <begin position="68"/>
        <end position="88"/>
    </location>
</feature>
<protein>
    <recommendedName>
        <fullName evidence="4">Viral late gene transcription factor 3 zinc ribbon domain-containing protein</fullName>
    </recommendedName>
</protein>
<evidence type="ECO:0000313" key="2">
    <source>
        <dbReference type="EMBL" id="ERM99616.1"/>
    </source>
</evidence>
<dbReference type="PANTHER" id="PTHR36809:SF1">
    <property type="entry name" value="TRANSMEMBRANE PROTEIN"/>
    <property type="match status" value="1"/>
</dbReference>
<evidence type="ECO:0000313" key="3">
    <source>
        <dbReference type="Proteomes" id="UP000017836"/>
    </source>
</evidence>
<dbReference type="KEGG" id="atr:18427651"/>
<dbReference type="Gramene" id="ERM99616">
    <property type="protein sequence ID" value="ERM99616"/>
    <property type="gene ID" value="AMTR_s00088p00160310"/>
</dbReference>
<dbReference type="Proteomes" id="UP000017836">
    <property type="component" value="Unassembled WGS sequence"/>
</dbReference>
<dbReference type="PANTHER" id="PTHR36809">
    <property type="entry name" value="TRANSMEMBRANE PROTEIN"/>
    <property type="match status" value="1"/>
</dbReference>
<keyword evidence="1" id="KW-0472">Membrane</keyword>
<sequence length="136" mass="15016">MDCVLSSSPVLVSTQGLRNSHLQWRKSLTCSSFLTLRRNGSAFLSNNGRNSTYVKALAAEFDPVRSEITWQILTGTLAGVIPFVVAGIEFSKRIIAQKRCDVCGGSGLVLRDKDYSRCPGCGGFFPWQSWKRFFSG</sequence>
<dbReference type="OMA" id="MKEDLYV"/>
<reference evidence="3" key="1">
    <citation type="journal article" date="2013" name="Science">
        <title>The Amborella genome and the evolution of flowering plants.</title>
        <authorList>
            <consortium name="Amborella Genome Project"/>
        </authorList>
    </citation>
    <scope>NUCLEOTIDE SEQUENCE [LARGE SCALE GENOMIC DNA]</scope>
</reference>
<evidence type="ECO:0000256" key="1">
    <source>
        <dbReference type="SAM" id="Phobius"/>
    </source>
</evidence>
<dbReference type="EMBL" id="KI394998">
    <property type="protein sequence ID" value="ERM99616.1"/>
    <property type="molecule type" value="Genomic_DNA"/>
</dbReference>
<name>W1NRK2_AMBTC</name>
<dbReference type="eggNOG" id="ENOG502S4KC">
    <property type="taxonomic scope" value="Eukaryota"/>
</dbReference>
<dbReference type="OrthoDB" id="2018625at2759"/>
<organism evidence="2 3">
    <name type="scientific">Amborella trichopoda</name>
    <dbReference type="NCBI Taxonomy" id="13333"/>
    <lineage>
        <taxon>Eukaryota</taxon>
        <taxon>Viridiplantae</taxon>
        <taxon>Streptophyta</taxon>
        <taxon>Embryophyta</taxon>
        <taxon>Tracheophyta</taxon>
        <taxon>Spermatophyta</taxon>
        <taxon>Magnoliopsida</taxon>
        <taxon>Amborellales</taxon>
        <taxon>Amborellaceae</taxon>
        <taxon>Amborella</taxon>
    </lineage>
</organism>
<gene>
    <name evidence="2" type="ORF">AMTR_s00088p00160310</name>
</gene>
<dbReference type="AlphaFoldDB" id="W1NRK2"/>
<keyword evidence="1" id="KW-1133">Transmembrane helix</keyword>
<keyword evidence="3" id="KW-1185">Reference proteome</keyword>
<accession>W1NRK2</accession>
<keyword evidence="1" id="KW-0812">Transmembrane</keyword>
<evidence type="ECO:0008006" key="4">
    <source>
        <dbReference type="Google" id="ProtNLM"/>
    </source>
</evidence>
<proteinExistence type="predicted"/>
<dbReference type="HOGENOM" id="CLU_127928_1_0_1"/>